<proteinExistence type="predicted"/>
<dbReference type="Proteomes" id="UP000028524">
    <property type="component" value="Unassembled WGS sequence"/>
</dbReference>
<feature type="compositionally biased region" description="Acidic residues" evidence="1">
    <location>
        <begin position="109"/>
        <end position="132"/>
    </location>
</feature>
<dbReference type="AlphaFoldDB" id="A0A084QW60"/>
<evidence type="ECO:0000313" key="3">
    <source>
        <dbReference type="Proteomes" id="UP000028524"/>
    </source>
</evidence>
<protein>
    <submittedName>
        <fullName evidence="2">Uncharacterized protein</fullName>
    </submittedName>
</protein>
<organism evidence="2 3">
    <name type="scientific">Stachybotrys chlorohalonatus (strain IBT 40285)</name>
    <dbReference type="NCBI Taxonomy" id="1283841"/>
    <lineage>
        <taxon>Eukaryota</taxon>
        <taxon>Fungi</taxon>
        <taxon>Dikarya</taxon>
        <taxon>Ascomycota</taxon>
        <taxon>Pezizomycotina</taxon>
        <taxon>Sordariomycetes</taxon>
        <taxon>Hypocreomycetidae</taxon>
        <taxon>Hypocreales</taxon>
        <taxon>Stachybotryaceae</taxon>
        <taxon>Stachybotrys</taxon>
    </lineage>
</organism>
<feature type="compositionally biased region" description="Acidic residues" evidence="1">
    <location>
        <begin position="44"/>
        <end position="54"/>
    </location>
</feature>
<feature type="region of interest" description="Disordered" evidence="1">
    <location>
        <begin position="1"/>
        <end position="144"/>
    </location>
</feature>
<keyword evidence="3" id="KW-1185">Reference proteome</keyword>
<dbReference type="EMBL" id="KL659949">
    <property type="protein sequence ID" value="KFA68195.1"/>
    <property type="molecule type" value="Genomic_DNA"/>
</dbReference>
<dbReference type="InParanoid" id="A0A084QW60"/>
<feature type="region of interest" description="Disordered" evidence="1">
    <location>
        <begin position="285"/>
        <end position="333"/>
    </location>
</feature>
<accession>A0A084QW60</accession>
<dbReference type="OMA" id="ENDNDKM"/>
<dbReference type="HOGENOM" id="CLU_054998_1_0_1"/>
<dbReference type="STRING" id="1283841.A0A084QW60"/>
<feature type="compositionally biased region" description="Basic and acidic residues" evidence="1">
    <location>
        <begin position="18"/>
        <end position="28"/>
    </location>
</feature>
<reference evidence="2 3" key="1">
    <citation type="journal article" date="2014" name="BMC Genomics">
        <title>Comparative genome sequencing reveals chemotype-specific gene clusters in the toxigenic black mold Stachybotrys.</title>
        <authorList>
            <person name="Semeiks J."/>
            <person name="Borek D."/>
            <person name="Otwinowski Z."/>
            <person name="Grishin N.V."/>
        </authorList>
    </citation>
    <scope>NUCLEOTIDE SEQUENCE [LARGE SCALE GENOMIC DNA]</scope>
    <source>
        <strain evidence="2 3">IBT 40285</strain>
    </source>
</reference>
<name>A0A084QW60_STAC4</name>
<gene>
    <name evidence="2" type="ORF">S40285_01555</name>
</gene>
<evidence type="ECO:0000313" key="2">
    <source>
        <dbReference type="EMBL" id="KFA68195.1"/>
    </source>
</evidence>
<dbReference type="OrthoDB" id="4838114at2759"/>
<evidence type="ECO:0000256" key="1">
    <source>
        <dbReference type="SAM" id="MobiDB-lite"/>
    </source>
</evidence>
<sequence>MAASQHHSSVPGGLEQNKSYRHDVPDAHSDEEDSDGYTSSVYEESIDDLSDNEDVMSSQNPSKPDAAPELPNRSAMRVNRLLTGLSHKLDTEQRPVIAQAPPHDLYLSSEEDASSSAEDGSECYFDSDDELSSESSEQSGVPDTARAVTVIFSGKPSMIQLPKRQVELKTVAADQKRNSRASFAQRMSIVSVASSVVSIASPTRSRNSLMLDFRDKPRPLFLESDPFPSSPDDIPRHESMLRKTLKLVKQRSKSRLNHAAAMSRDSLLLEQNRPLSRGDMSAFVAEQNDLPKPMRKSYTTSLTMSGPGAMEAPAPSNKRRVLPSLSRTRSIKA</sequence>